<dbReference type="Pfam" id="PF02518">
    <property type="entry name" value="HATPase_c"/>
    <property type="match status" value="1"/>
</dbReference>
<evidence type="ECO:0000256" key="1">
    <source>
        <dbReference type="SAM" id="Coils"/>
    </source>
</evidence>
<dbReference type="SUPFAM" id="SSF52540">
    <property type="entry name" value="P-loop containing nucleoside triphosphate hydrolases"/>
    <property type="match status" value="1"/>
</dbReference>
<comment type="caution">
    <text evidence="3">The sequence shown here is derived from an EMBL/GenBank/DDBJ whole genome shotgun (WGS) entry which is preliminary data.</text>
</comment>
<evidence type="ECO:0000313" key="4">
    <source>
        <dbReference type="Proteomes" id="UP001501788"/>
    </source>
</evidence>
<dbReference type="SUPFAM" id="SSF55781">
    <property type="entry name" value="GAF domain-like"/>
    <property type="match status" value="1"/>
</dbReference>
<dbReference type="InterPro" id="IPR053159">
    <property type="entry name" value="Hybrid_Histidine_Kinase"/>
</dbReference>
<dbReference type="Gene3D" id="1.20.5.1930">
    <property type="match status" value="1"/>
</dbReference>
<dbReference type="InterPro" id="IPR003594">
    <property type="entry name" value="HATPase_dom"/>
</dbReference>
<dbReference type="Gene3D" id="3.30.565.10">
    <property type="entry name" value="Histidine kinase-like ATPase, C-terminal domain"/>
    <property type="match status" value="1"/>
</dbReference>
<keyword evidence="1" id="KW-0175">Coiled coil</keyword>
<dbReference type="PROSITE" id="PS50011">
    <property type="entry name" value="PROTEIN_KINASE_DOM"/>
    <property type="match status" value="1"/>
</dbReference>
<dbReference type="Pfam" id="PF13191">
    <property type="entry name" value="AAA_16"/>
    <property type="match status" value="1"/>
</dbReference>
<dbReference type="SUPFAM" id="SSF56112">
    <property type="entry name" value="Protein kinase-like (PK-like)"/>
    <property type="match status" value="1"/>
</dbReference>
<dbReference type="InterPro" id="IPR003018">
    <property type="entry name" value="GAF"/>
</dbReference>
<organism evidence="3 4">
    <name type="scientific">Acidovorax lacteus</name>
    <dbReference type="NCBI Taxonomy" id="1924988"/>
    <lineage>
        <taxon>Bacteria</taxon>
        <taxon>Pseudomonadati</taxon>
        <taxon>Pseudomonadota</taxon>
        <taxon>Betaproteobacteria</taxon>
        <taxon>Burkholderiales</taxon>
        <taxon>Comamonadaceae</taxon>
        <taxon>Acidovorax</taxon>
    </lineage>
</organism>
<dbReference type="CDD" id="cd16917">
    <property type="entry name" value="HATPase_UhpB-NarQ-NarX-like"/>
    <property type="match status" value="1"/>
</dbReference>
<dbReference type="InterPro" id="IPR027417">
    <property type="entry name" value="P-loop_NTPase"/>
</dbReference>
<evidence type="ECO:0000259" key="2">
    <source>
        <dbReference type="PROSITE" id="PS50011"/>
    </source>
</evidence>
<name>A0ABP8LKS0_9BURK</name>
<dbReference type="Pfam" id="PF00069">
    <property type="entry name" value="Pkinase"/>
    <property type="match status" value="1"/>
</dbReference>
<reference evidence="4" key="1">
    <citation type="journal article" date="2019" name="Int. J. Syst. Evol. Microbiol.">
        <title>The Global Catalogue of Microorganisms (GCM) 10K type strain sequencing project: providing services to taxonomists for standard genome sequencing and annotation.</title>
        <authorList>
            <consortium name="The Broad Institute Genomics Platform"/>
            <consortium name="The Broad Institute Genome Sequencing Center for Infectious Disease"/>
            <person name="Wu L."/>
            <person name="Ma J."/>
        </authorList>
    </citation>
    <scope>NUCLEOTIDE SEQUENCE [LARGE SCALE GENOMIC DNA]</scope>
    <source>
        <strain evidence="4">JCM 31890</strain>
    </source>
</reference>
<dbReference type="InterPro" id="IPR011009">
    <property type="entry name" value="Kinase-like_dom_sf"/>
</dbReference>
<dbReference type="SMART" id="SM00387">
    <property type="entry name" value="HATPase_c"/>
    <property type="match status" value="1"/>
</dbReference>
<dbReference type="InterPro" id="IPR036890">
    <property type="entry name" value="HATPase_C_sf"/>
</dbReference>
<dbReference type="InterPro" id="IPR041664">
    <property type="entry name" value="AAA_16"/>
</dbReference>
<feature type="domain" description="Protein kinase" evidence="2">
    <location>
        <begin position="1"/>
        <end position="262"/>
    </location>
</feature>
<dbReference type="Gene3D" id="3.40.50.300">
    <property type="entry name" value="P-loop containing nucleotide triphosphate hydrolases"/>
    <property type="match status" value="1"/>
</dbReference>
<dbReference type="PANTHER" id="PTHR43642:SF1">
    <property type="entry name" value="HYBRID SIGNAL TRANSDUCTION HISTIDINE KINASE G"/>
    <property type="match status" value="1"/>
</dbReference>
<proteinExistence type="predicted"/>
<dbReference type="RefSeq" id="WP_345067340.1">
    <property type="nucleotide sequence ID" value="NZ_BAABEX010000030.1"/>
</dbReference>
<dbReference type="Proteomes" id="UP001501788">
    <property type="component" value="Unassembled WGS sequence"/>
</dbReference>
<dbReference type="PANTHER" id="PTHR43642">
    <property type="entry name" value="HYBRID SIGNAL TRANSDUCTION HISTIDINE KINASE G"/>
    <property type="match status" value="1"/>
</dbReference>
<dbReference type="Pfam" id="PF13185">
    <property type="entry name" value="GAF_2"/>
    <property type="match status" value="1"/>
</dbReference>
<keyword evidence="4" id="KW-1185">Reference proteome</keyword>
<accession>A0ABP8LKS0</accession>
<dbReference type="EMBL" id="BAABEX010000030">
    <property type="protein sequence ID" value="GAA4430040.1"/>
    <property type="molecule type" value="Genomic_DNA"/>
</dbReference>
<feature type="coiled-coil region" evidence="1">
    <location>
        <begin position="1406"/>
        <end position="1458"/>
    </location>
</feature>
<gene>
    <name evidence="3" type="ORF">GCM10023090_30970</name>
</gene>
<dbReference type="Gene3D" id="1.10.510.10">
    <property type="entry name" value="Transferase(Phosphotransferase) domain 1"/>
    <property type="match status" value="1"/>
</dbReference>
<sequence length="1644" mass="177473">MWSAALATRFDALTALHAQGDLVVARATHRGQPVLLWHRSLLDEAAIQAGRIVAERLRQGQCLELLECLEGPSGVTWVVPDDGALFLDEWMGQYGPVPLATAVQLLQAVAEALDALHRNGVLHLHLRPTTVRVQPGTPVRVALLPVDAVPMESASTWDCTAPGHDARYGAPELSGRTANRPGPRTDLYLLGLLAYEVLTGRLPFDAVDALEWWHAHLAVPAPEVSVLRPELPRELAELVAALLSKSPEQRPASTAAVARDLRACVQGLASPQPGQAVALRSPRALFAQPRLLLGREAEMEALQQALDRVSAGRVEQVCLTGPAGIGKSALAARFLESARLGGARVLSAKCQQQWVPRPYPVVAALLDDLASQGRALPRGVLGPEAAALVALSPDLAAPLGLPVVGSALPPEQARQRLLTGLVQLLAALVRDQTLVLWVDDAHWSDPGTLSLLDAVLSDRALQRILLLVGLRSDETGAAPARAALASLPGADMPLSGLQDDEMQHWVEAALPGGLAHPAATLARLAQRSAGNPLFLGQLLDAMVAQGQLVPAEDGRWVLDDRASGVAALPASALEAAAARLRVLHGGDAWLLGLAAAHGGEVDAALLAAAAGRSPAQVEATLLRAQAEGLVEPTRGGRWRFLHDRLQQAAYQGADEPTRQQWHRRLGETLLDRADDGALFEMCRHLALALPLLSSAQRHAFVLASQRAARQAGLSAAFVQQVTLLRGAVAALDDEGTLDDVARRGLLFDAAEALVLARDFEQAAQCLGAAERLLASDTLAQARADELRIGWLVAQERGEDALALGVQALGRVGLRIHPARASLESLWHWARLQHVLRSTPQSRWAAVPVTTDALHIQTDRLIFASISVAHTLASPLYAVLGLVGARLALQRGFTPWSWQPISGAAHVLSGVFNDIDTGHALGELSVQLGDRLGTHSLSFNHLFYVMHWKVPVASTLPLLRHCFEQAERSGNFEIAGYAAGMLVGVTWNAMGSLTALDEVLHEARAFAKRRDSALVRDCCDTFDGVLQILRGAVPRSEIAPLQRRRTDGRVLPHDAIFALIHDQLAVMLNVMAGFTGDAVVACGQRVRRNLHRLAGNFSTPLHHWFEALLHADRLRERSSRGSRRLVQRHLSKLRTWAAHCPANHAHRVLSLEAELAALAADTTANSLFERALQTACEHGFTGDAAILAHRWARHCARSGHPDGLRVALERAHALYSRWGAACMVEQIEASLPTFARPRHDPPPLPLDTATLIKASQAIGTELEMGAVAERLLQQVMENAGARYGALLLQRDDRLVLAAQRSSLGARVEPPPPAALERTGLPQALLRAMVQGREPVVLEDACAPHAWGVASRWEGQSRVSVLCVPVVAAGRPLGVLYLENELSAACFTPDRAAVARVLAAQAAVSLANARLYAELSEAHDELQAANQRLEERVRERTHALEANHAQMRRLERQHAADEERQRIMRDLHDGLGSQLFVMLSRVEREDIERGEISDALRACIADMRLVLEAMGSDGHDFLAAWGSFRFRWDAQLRAAGLQVRWRDEIPHDTLELAPTTGLQVLRVVQEALTNVLKHAHAQNVDVHIAALRGALRVTVRDDGCGIREQAGPASRGLANMRARASRVGGELRLEPLVPGTCVVLELPVAR</sequence>
<dbReference type="SMART" id="SM00065">
    <property type="entry name" value="GAF"/>
    <property type="match status" value="1"/>
</dbReference>
<dbReference type="Gene3D" id="3.30.450.40">
    <property type="match status" value="1"/>
</dbReference>
<protein>
    <recommendedName>
        <fullName evidence="2">Protein kinase domain-containing protein</fullName>
    </recommendedName>
</protein>
<dbReference type="InterPro" id="IPR029016">
    <property type="entry name" value="GAF-like_dom_sf"/>
</dbReference>
<evidence type="ECO:0000313" key="3">
    <source>
        <dbReference type="EMBL" id="GAA4430040.1"/>
    </source>
</evidence>
<dbReference type="InterPro" id="IPR000719">
    <property type="entry name" value="Prot_kinase_dom"/>
</dbReference>
<dbReference type="SMART" id="SM00220">
    <property type="entry name" value="S_TKc"/>
    <property type="match status" value="1"/>
</dbReference>
<dbReference type="SUPFAM" id="SSF55874">
    <property type="entry name" value="ATPase domain of HSP90 chaperone/DNA topoisomerase II/histidine kinase"/>
    <property type="match status" value="1"/>
</dbReference>